<evidence type="ECO:0000313" key="13">
    <source>
        <dbReference type="EMBL" id="WRQ88262.1"/>
    </source>
</evidence>
<keyword evidence="3" id="KW-0813">Transport</keyword>
<dbReference type="InterPro" id="IPR051163">
    <property type="entry name" value="Sodium:Solute_Symporter_SSF"/>
</dbReference>
<evidence type="ECO:0000256" key="6">
    <source>
        <dbReference type="ARBA" id="ARBA00022989"/>
    </source>
</evidence>
<dbReference type="PROSITE" id="PS50283">
    <property type="entry name" value="NA_SOLUT_SYMP_3"/>
    <property type="match status" value="1"/>
</dbReference>
<dbReference type="InterPro" id="IPR038377">
    <property type="entry name" value="Na/Glc_symporter_sf"/>
</dbReference>
<proteinExistence type="inferred from homology"/>
<feature type="transmembrane region" description="Helical" evidence="12">
    <location>
        <begin position="383"/>
        <end position="400"/>
    </location>
</feature>
<feature type="transmembrane region" description="Helical" evidence="12">
    <location>
        <begin position="47"/>
        <end position="66"/>
    </location>
</feature>
<feature type="transmembrane region" description="Helical" evidence="12">
    <location>
        <begin position="272"/>
        <end position="297"/>
    </location>
</feature>
<evidence type="ECO:0000256" key="4">
    <source>
        <dbReference type="ARBA" id="ARBA00022475"/>
    </source>
</evidence>
<feature type="transmembrane region" description="Helical" evidence="12">
    <location>
        <begin position="78"/>
        <end position="96"/>
    </location>
</feature>
<evidence type="ECO:0000256" key="9">
    <source>
        <dbReference type="ARBA" id="ARBA00023136"/>
    </source>
</evidence>
<keyword evidence="6 12" id="KW-1133">Transmembrane helix</keyword>
<keyword evidence="10" id="KW-0739">Sodium transport</keyword>
<feature type="transmembrane region" description="Helical" evidence="12">
    <location>
        <begin position="406"/>
        <end position="427"/>
    </location>
</feature>
<feature type="transmembrane region" description="Helical" evidence="12">
    <location>
        <begin position="317"/>
        <end position="342"/>
    </location>
</feature>
<evidence type="ECO:0000256" key="3">
    <source>
        <dbReference type="ARBA" id="ARBA00022448"/>
    </source>
</evidence>
<feature type="transmembrane region" description="Helical" evidence="12">
    <location>
        <begin position="156"/>
        <end position="179"/>
    </location>
</feature>
<accession>A0ABZ1CA37</accession>
<comment type="subcellular location">
    <subcellularLocation>
        <location evidence="1">Cell membrane</location>
        <topology evidence="1">Multi-pass membrane protein</topology>
    </subcellularLocation>
</comment>
<dbReference type="Pfam" id="PF00474">
    <property type="entry name" value="SSF"/>
    <property type="match status" value="1"/>
</dbReference>
<organism evidence="13 14">
    <name type="scientific">Actomonas aquatica</name>
    <dbReference type="NCBI Taxonomy" id="2866162"/>
    <lineage>
        <taxon>Bacteria</taxon>
        <taxon>Pseudomonadati</taxon>
        <taxon>Verrucomicrobiota</taxon>
        <taxon>Opitutia</taxon>
        <taxon>Opitutales</taxon>
        <taxon>Opitutaceae</taxon>
        <taxon>Actomonas</taxon>
    </lineage>
</organism>
<dbReference type="PANTHER" id="PTHR42985">
    <property type="entry name" value="SODIUM-COUPLED MONOCARBOXYLATE TRANSPORTER"/>
    <property type="match status" value="1"/>
</dbReference>
<dbReference type="Gene3D" id="1.20.1730.10">
    <property type="entry name" value="Sodium/glucose cotransporter"/>
    <property type="match status" value="1"/>
</dbReference>
<feature type="transmembrane region" description="Helical" evidence="12">
    <location>
        <begin position="125"/>
        <end position="150"/>
    </location>
</feature>
<feature type="transmembrane region" description="Helical" evidence="12">
    <location>
        <begin position="472"/>
        <end position="492"/>
    </location>
</feature>
<dbReference type="InterPro" id="IPR001734">
    <property type="entry name" value="Na/solute_symporter"/>
</dbReference>
<reference evidence="13 14" key="2">
    <citation type="submission" date="2023-12" db="EMBL/GenBank/DDBJ databases">
        <title>Description of an unclassified Opitutus bacterium of Verrucomicrobiota.</title>
        <authorList>
            <person name="Zhang D.-F."/>
        </authorList>
    </citation>
    <scope>NUCLEOTIDE SEQUENCE [LARGE SCALE GENOMIC DNA]</scope>
    <source>
        <strain evidence="13 14">WL0086</strain>
    </source>
</reference>
<comment type="similarity">
    <text evidence="2 11">Belongs to the sodium:solute symporter (SSF) (TC 2.A.21) family.</text>
</comment>
<feature type="transmembrane region" description="Helical" evidence="12">
    <location>
        <begin position="6"/>
        <end position="27"/>
    </location>
</feature>
<keyword evidence="14" id="KW-1185">Reference proteome</keyword>
<dbReference type="EMBL" id="CP139781">
    <property type="protein sequence ID" value="WRQ88262.1"/>
    <property type="molecule type" value="Genomic_DNA"/>
</dbReference>
<feature type="transmembrane region" description="Helical" evidence="12">
    <location>
        <begin position="186"/>
        <end position="207"/>
    </location>
</feature>
<keyword evidence="8" id="KW-0406">Ion transport</keyword>
<reference evidence="13 14" key="1">
    <citation type="submission" date="2021-08" db="EMBL/GenBank/DDBJ databases">
        <authorList>
            <person name="Zhang D."/>
            <person name="Zhang A."/>
            <person name="Wang L."/>
        </authorList>
    </citation>
    <scope>NUCLEOTIDE SEQUENCE [LARGE SCALE GENOMIC DNA]</scope>
    <source>
        <strain evidence="13 14">WL0086</strain>
    </source>
</reference>
<keyword evidence="9 12" id="KW-0472">Membrane</keyword>
<evidence type="ECO:0000313" key="14">
    <source>
        <dbReference type="Proteomes" id="UP000738431"/>
    </source>
</evidence>
<keyword evidence="4" id="KW-1003">Cell membrane</keyword>
<evidence type="ECO:0000256" key="10">
    <source>
        <dbReference type="ARBA" id="ARBA00023201"/>
    </source>
</evidence>
<evidence type="ECO:0000256" key="11">
    <source>
        <dbReference type="RuleBase" id="RU362091"/>
    </source>
</evidence>
<protein>
    <submittedName>
        <fullName evidence="13">Sodium:solute symporter</fullName>
    </submittedName>
</protein>
<evidence type="ECO:0000256" key="12">
    <source>
        <dbReference type="SAM" id="Phobius"/>
    </source>
</evidence>
<gene>
    <name evidence="13" type="ORF">K1X11_002515</name>
</gene>
<evidence type="ECO:0000256" key="1">
    <source>
        <dbReference type="ARBA" id="ARBA00004651"/>
    </source>
</evidence>
<evidence type="ECO:0000256" key="7">
    <source>
        <dbReference type="ARBA" id="ARBA00023053"/>
    </source>
</evidence>
<evidence type="ECO:0000256" key="2">
    <source>
        <dbReference type="ARBA" id="ARBA00006434"/>
    </source>
</evidence>
<dbReference type="Proteomes" id="UP000738431">
    <property type="component" value="Chromosome"/>
</dbReference>
<feature type="transmembrane region" description="Helical" evidence="12">
    <location>
        <begin position="434"/>
        <end position="452"/>
    </location>
</feature>
<keyword evidence="5 12" id="KW-0812">Transmembrane</keyword>
<dbReference type="PANTHER" id="PTHR42985:SF32">
    <property type="entry name" value="SODIUM IODIDE SYMPORTER"/>
    <property type="match status" value="1"/>
</dbReference>
<keyword evidence="7" id="KW-0915">Sodium</keyword>
<evidence type="ECO:0000256" key="5">
    <source>
        <dbReference type="ARBA" id="ARBA00022692"/>
    </source>
</evidence>
<name>A0ABZ1CA37_9BACT</name>
<dbReference type="CDD" id="cd11495">
    <property type="entry name" value="SLC5sbd_NIS-like_u3"/>
    <property type="match status" value="1"/>
</dbReference>
<dbReference type="NCBIfam" id="TIGR00813">
    <property type="entry name" value="sss"/>
    <property type="match status" value="1"/>
</dbReference>
<evidence type="ECO:0000256" key="8">
    <source>
        <dbReference type="ARBA" id="ARBA00023065"/>
    </source>
</evidence>
<feature type="transmembrane region" description="Helical" evidence="12">
    <location>
        <begin position="229"/>
        <end position="251"/>
    </location>
</feature>
<sequence length="498" mass="53752">MDTHFTTLDLLVLVTYFAATMAVGWGIGRRNRSLEDYTAGGRKLPGWLTGLSILGTYVSSISFLALPGKAFASNWNSFVFSLGIPLAAWVAVRWFVPFYRQVGHVSAYEHLEQRFGPWARMYASLCYLLTQLARMGTVMYLMALPLAVLLGWDIRAIILVTGLCVTFYTLIGGLTAVIWTDAIQTVVLIAGAIVCGALMIGLVPGGWSEVSALATANDKWSLGSFGTELGAPTFWVVLVYGVVINLQNFGVDQNYVQRYVAAKNDAEARKSVWLGGLLYVPLSAVFFFLGTALFAYYAAHPEGLPEVYRDAAKSDYVFPWFIVTVLPPGLTGLLIAAVFAAAMSTVSTSLNSSATIILNDVWPRLTGRVADESLGLKRLRRATIGWGIAGTLMALAMTQVKSALDAWWILAGVFSGGTLGLFLLGLMSRLASRAAGIAGVAVGVVVILWMTLSPKWAAWPDALRSPFHSFLIIVFGTAAILVTGFLATTLSARREVKS</sequence>